<organism evidence="8 9">
    <name type="scientific">Planktothrix serta PCC 8927</name>
    <dbReference type="NCBI Taxonomy" id="671068"/>
    <lineage>
        <taxon>Bacteria</taxon>
        <taxon>Bacillati</taxon>
        <taxon>Cyanobacteriota</taxon>
        <taxon>Cyanophyceae</taxon>
        <taxon>Oscillatoriophycideae</taxon>
        <taxon>Oscillatoriales</taxon>
        <taxon>Microcoleaceae</taxon>
        <taxon>Planktothrix</taxon>
    </lineage>
</organism>
<dbReference type="FunFam" id="3.40.50.2300:FF:000113">
    <property type="entry name" value="Low molecular weight protein-tyrosine-phosphatase"/>
    <property type="match status" value="1"/>
</dbReference>
<comment type="similarity">
    <text evidence="1">Belongs to the low molecular weight phosphotyrosine protein phosphatase family.</text>
</comment>
<evidence type="ECO:0000256" key="6">
    <source>
        <dbReference type="PIRSR" id="PIRSR617867-1"/>
    </source>
</evidence>
<evidence type="ECO:0000313" key="9">
    <source>
        <dbReference type="Proteomes" id="UP000184550"/>
    </source>
</evidence>
<dbReference type="EC" id="3.1.3.48" evidence="2"/>
<evidence type="ECO:0000313" key="8">
    <source>
        <dbReference type="EMBL" id="VXD13186.1"/>
    </source>
</evidence>
<keyword evidence="4" id="KW-0904">Protein phosphatase</keyword>
<evidence type="ECO:0000256" key="3">
    <source>
        <dbReference type="ARBA" id="ARBA00022801"/>
    </source>
</evidence>
<dbReference type="PRINTS" id="PR00719">
    <property type="entry name" value="LMWPTPASE"/>
</dbReference>
<dbReference type="RefSeq" id="WP_083618192.1">
    <property type="nucleotide sequence ID" value="NZ_LR734839.1"/>
</dbReference>
<dbReference type="GO" id="GO:0004725">
    <property type="term" value="F:protein tyrosine phosphatase activity"/>
    <property type="evidence" value="ECO:0007669"/>
    <property type="project" value="UniProtKB-EC"/>
</dbReference>
<feature type="active site" evidence="6">
    <location>
        <position position="15"/>
    </location>
</feature>
<dbReference type="CDD" id="cd16343">
    <property type="entry name" value="LMWPTP"/>
    <property type="match status" value="1"/>
</dbReference>
<dbReference type="SMART" id="SM00226">
    <property type="entry name" value="LMWPc"/>
    <property type="match status" value="1"/>
</dbReference>
<proteinExistence type="inferred from homology"/>
<dbReference type="PANTHER" id="PTHR47439:SF1">
    <property type="entry name" value="ACID PHOSPHATASE"/>
    <property type="match status" value="1"/>
</dbReference>
<feature type="domain" description="Phosphotyrosine protein phosphatase I" evidence="7">
    <location>
        <begin position="3"/>
        <end position="152"/>
    </location>
</feature>
<dbReference type="InterPro" id="IPR052995">
    <property type="entry name" value="LMW-PTP"/>
</dbReference>
<keyword evidence="9" id="KW-1185">Reference proteome</keyword>
<protein>
    <recommendedName>
        <fullName evidence="2">protein-tyrosine-phosphatase</fullName>
        <ecNumber evidence="2">3.1.3.48</ecNumber>
    </recommendedName>
</protein>
<dbReference type="OrthoDB" id="9784339at2"/>
<accession>A0A7Z9DVF7</accession>
<dbReference type="Gene3D" id="3.40.50.2300">
    <property type="match status" value="1"/>
</dbReference>
<feature type="active site" description="Proton donor" evidence="6">
    <location>
        <position position="126"/>
    </location>
</feature>
<dbReference type="InterPro" id="IPR036196">
    <property type="entry name" value="Ptyr_pPase_sf"/>
</dbReference>
<dbReference type="Proteomes" id="UP000184550">
    <property type="component" value="Unassembled WGS sequence"/>
</dbReference>
<dbReference type="InterPro" id="IPR023485">
    <property type="entry name" value="Ptyr_pPase"/>
</dbReference>
<feature type="active site" description="Nucleophile" evidence="6">
    <location>
        <position position="9"/>
    </location>
</feature>
<evidence type="ECO:0000256" key="5">
    <source>
        <dbReference type="ARBA" id="ARBA00051722"/>
    </source>
</evidence>
<comment type="caution">
    <text evidence="8">The sequence shown here is derived from an EMBL/GenBank/DDBJ whole genome shotgun (WGS) entry which is preliminary data.</text>
</comment>
<reference evidence="8" key="1">
    <citation type="submission" date="2019-10" db="EMBL/GenBank/DDBJ databases">
        <authorList>
            <consortium name="Genoscope - CEA"/>
            <person name="William W."/>
        </authorList>
    </citation>
    <scope>NUCLEOTIDE SEQUENCE [LARGE SCALE GENOMIC DNA]</scope>
    <source>
        <strain evidence="8">BBR_PRJEB10992</strain>
    </source>
</reference>
<dbReference type="PANTHER" id="PTHR47439">
    <property type="entry name" value="LOW MOLECULAR WEIGHT PHOSPHOTYROSINE PROTEIN PHOSPHATASE-RELATED"/>
    <property type="match status" value="1"/>
</dbReference>
<name>A0A7Z9DVF7_9CYAN</name>
<dbReference type="InterPro" id="IPR017867">
    <property type="entry name" value="Tyr_phospatase_low_mol_wt"/>
</dbReference>
<keyword evidence="3 8" id="KW-0378">Hydrolase</keyword>
<evidence type="ECO:0000256" key="2">
    <source>
        <dbReference type="ARBA" id="ARBA00013064"/>
    </source>
</evidence>
<dbReference type="Pfam" id="PF01451">
    <property type="entry name" value="LMWPc"/>
    <property type="match status" value="1"/>
</dbReference>
<dbReference type="AlphaFoldDB" id="A0A7Z9DVF7"/>
<gene>
    <name evidence="8" type="ORF">PL8927_220083</name>
</gene>
<dbReference type="EMBL" id="CZCU02000094">
    <property type="protein sequence ID" value="VXD13186.1"/>
    <property type="molecule type" value="Genomic_DNA"/>
</dbReference>
<comment type="catalytic activity">
    <reaction evidence="5">
        <text>O-phospho-L-tyrosyl-[protein] + H2O = L-tyrosyl-[protein] + phosphate</text>
        <dbReference type="Rhea" id="RHEA:10684"/>
        <dbReference type="Rhea" id="RHEA-COMP:10136"/>
        <dbReference type="Rhea" id="RHEA-COMP:20101"/>
        <dbReference type="ChEBI" id="CHEBI:15377"/>
        <dbReference type="ChEBI" id="CHEBI:43474"/>
        <dbReference type="ChEBI" id="CHEBI:46858"/>
        <dbReference type="ChEBI" id="CHEBI:61978"/>
        <dbReference type="EC" id="3.1.3.48"/>
    </reaction>
</comment>
<dbReference type="SUPFAM" id="SSF52788">
    <property type="entry name" value="Phosphotyrosine protein phosphatases I"/>
    <property type="match status" value="1"/>
</dbReference>
<evidence type="ECO:0000256" key="1">
    <source>
        <dbReference type="ARBA" id="ARBA00011063"/>
    </source>
</evidence>
<sequence length="165" mass="18797">MPYKLLFVCLGNICRSPSAENIMNHLIDQANLSDRIICDSAGTSSYHIGSSPDRRMTQAANQRGIKMTGKARQFKRDDFEQFDLILAMDQENYQNILYLDPSGKYRHKVKLMCEFCRHHTLKEVPDPYYGGTEGFNQVIDLLLDSCAGLLEFIIQEQGLETVAQN</sequence>
<evidence type="ECO:0000259" key="7">
    <source>
        <dbReference type="SMART" id="SM00226"/>
    </source>
</evidence>
<evidence type="ECO:0000256" key="4">
    <source>
        <dbReference type="ARBA" id="ARBA00022912"/>
    </source>
</evidence>